<proteinExistence type="predicted"/>
<reference evidence="5" key="3">
    <citation type="submission" date="2016-03" db="UniProtKB">
        <authorList>
            <consortium name="EnsemblProtists"/>
        </authorList>
    </citation>
    <scope>IDENTIFICATION</scope>
</reference>
<feature type="region of interest" description="Disordered" evidence="1">
    <location>
        <begin position="251"/>
        <end position="275"/>
    </location>
</feature>
<sequence length="1197" mass="134316">MSTDRAVFPHTSARVVAWMSSTPAPGLSRTRLRRQNPRSSSSSNFYIPEGSDAPVKSGDEIRKMIDPNFKIKHQKEVLERTNFYLDQTFEKTIESYKTEYFELDLSSRPLESIPLKCARITFQVLMGSCEVFLSMSDHAEYPSREQHDWALPPVDLYDGSGRMDEVITLIITPVDKAYASSKARRIIFGVRSPTGHVHFKVKPQLKSFLTGNASQMLEDRSTRKKIERDSKMKETREIKQSVLHSELRTKLARSGKETQIPEFRPKTLEHQPSRIKSPIASLARNLSATIAPSKPNTESLWNILESLEKDYTAEPAVEQVDAALQRLQSGSVYQGSATQRSTALVTGREGWTSRTARSSTRKKRLIAKQAQVPIDPDVVELDKGNWEKIVLSAKIPAAMRLQWAVEEIESAKNNSQGLTGARRYLRNHPLESRKQAALQPISTRMVPMSARSINFGNLVTDEVRTARSHYSGEYHDSQVAVPSHQQHVADSLEEEFATEASRPLDQRPLDYPDIPPLDFKKLFERATGKVSQQFVPETPEAPQLSERRGDTSARNEPQKGGLSSRGEGSSSARGKVEGSSSARGKVEGTSSARGKLEGPLSSRESLSARSSSSVESESGLQKALLADDEKLCLSLFSKYRANHMTRFSKTKEFLDRLGPEEPQAEVGMSLTDLIKLLLEMKIITTGKSGAFNRRDVVTMGRECFNMRGEQHHPTEDEIILSYDEFKSILDRISKALGKPYYADRARPAGIDKKLWDRIMEDTKPEIRLRRIAQDQNFRKKILRAFGVHDRDSDGVLLWEEFHELCRKELGVKKAHSLKMLETGQVNLEGPGLTVETFMSLFLSPDPDPVDARETEESFKNAIVHEYRRLHAEMCAGSEDVGVTGSKYKAIEHLQSKAKKFSTSKEEVKAGWLYRRETFGPIKKWMMYYAVLEKRIGGSVLRLFNSTLPEEELENDVAYDEAGQIDALWIDGADPAEIVHLADSSEVRQEAAKHAAPQLERMQERLVSLRSRKAREIAAARVSLVPETGRSEGSEDSENWTYCIIKIRCSSSKLNPGKHDVLLKVRSECAEDEAEDWVEAIRSSVPDLQLAMGENLRTIQEIARSTPQLRDVCVPLDHEEEILASNVANVIAEALKPSCIIMPVLDSQGNLTLAAGGRDDKEDQDSKKKKQAGTLEAIIEETEEDLLAFLTPVAELIE</sequence>
<dbReference type="SUPFAM" id="SSF47473">
    <property type="entry name" value="EF-hand"/>
    <property type="match status" value="1"/>
</dbReference>
<dbReference type="PROSITE" id="PS50222">
    <property type="entry name" value="EF_HAND_2"/>
    <property type="match status" value="1"/>
</dbReference>
<feature type="compositionally biased region" description="Low complexity" evidence="1">
    <location>
        <begin position="600"/>
        <end position="617"/>
    </location>
</feature>
<feature type="compositionally biased region" description="Polar residues" evidence="1">
    <location>
        <begin position="578"/>
        <end position="592"/>
    </location>
</feature>
<reference evidence="6" key="2">
    <citation type="submission" date="2012-11" db="EMBL/GenBank/DDBJ databases">
        <authorList>
            <person name="Kuo A."/>
            <person name="Curtis B.A."/>
            <person name="Tanifuji G."/>
            <person name="Burki F."/>
            <person name="Gruber A."/>
            <person name="Irimia M."/>
            <person name="Maruyama S."/>
            <person name="Arias M.C."/>
            <person name="Ball S.G."/>
            <person name="Gile G.H."/>
            <person name="Hirakawa Y."/>
            <person name="Hopkins J.F."/>
            <person name="Rensing S.A."/>
            <person name="Schmutz J."/>
            <person name="Symeonidi A."/>
            <person name="Elias M."/>
            <person name="Eveleigh R.J."/>
            <person name="Herman E.K."/>
            <person name="Klute M.J."/>
            <person name="Nakayama T."/>
            <person name="Obornik M."/>
            <person name="Reyes-Prieto A."/>
            <person name="Armbrust E.V."/>
            <person name="Aves S.J."/>
            <person name="Beiko R.G."/>
            <person name="Coutinho P."/>
            <person name="Dacks J.B."/>
            <person name="Durnford D.G."/>
            <person name="Fast N.M."/>
            <person name="Green B.R."/>
            <person name="Grisdale C."/>
            <person name="Hempe F."/>
            <person name="Henrissat B."/>
            <person name="Hoppner M.P."/>
            <person name="Ishida K.-I."/>
            <person name="Kim E."/>
            <person name="Koreny L."/>
            <person name="Kroth P.G."/>
            <person name="Liu Y."/>
            <person name="Malik S.-B."/>
            <person name="Maier U.G."/>
            <person name="McRose D."/>
            <person name="Mock T."/>
            <person name="Neilson J.A."/>
            <person name="Onodera N.T."/>
            <person name="Poole A.M."/>
            <person name="Pritham E.J."/>
            <person name="Richards T.A."/>
            <person name="Rocap G."/>
            <person name="Roy S.W."/>
            <person name="Sarai C."/>
            <person name="Schaack S."/>
            <person name="Shirato S."/>
            <person name="Slamovits C.H."/>
            <person name="Spencer D.F."/>
            <person name="Suzuki S."/>
            <person name="Worden A.Z."/>
            <person name="Zauner S."/>
            <person name="Barry K."/>
            <person name="Bell C."/>
            <person name="Bharti A.K."/>
            <person name="Crow J.A."/>
            <person name="Grimwood J."/>
            <person name="Kramer R."/>
            <person name="Lindquist E."/>
            <person name="Lucas S."/>
            <person name="Salamov A."/>
            <person name="McFadden G.I."/>
            <person name="Lane C.E."/>
            <person name="Keeling P.J."/>
            <person name="Gray M.W."/>
            <person name="Grigoriev I.V."/>
            <person name="Archibald J.M."/>
        </authorList>
    </citation>
    <scope>NUCLEOTIDE SEQUENCE</scope>
    <source>
        <strain evidence="6">CCMP2712</strain>
    </source>
</reference>
<reference evidence="4 6" key="1">
    <citation type="journal article" date="2012" name="Nature">
        <title>Algal genomes reveal evolutionary mosaicism and the fate of nucleomorphs.</title>
        <authorList>
            <consortium name="DOE Joint Genome Institute"/>
            <person name="Curtis B.A."/>
            <person name="Tanifuji G."/>
            <person name="Burki F."/>
            <person name="Gruber A."/>
            <person name="Irimia M."/>
            <person name="Maruyama S."/>
            <person name="Arias M.C."/>
            <person name="Ball S.G."/>
            <person name="Gile G.H."/>
            <person name="Hirakawa Y."/>
            <person name="Hopkins J.F."/>
            <person name="Kuo A."/>
            <person name="Rensing S.A."/>
            <person name="Schmutz J."/>
            <person name="Symeonidi A."/>
            <person name="Elias M."/>
            <person name="Eveleigh R.J."/>
            <person name="Herman E.K."/>
            <person name="Klute M.J."/>
            <person name="Nakayama T."/>
            <person name="Obornik M."/>
            <person name="Reyes-Prieto A."/>
            <person name="Armbrust E.V."/>
            <person name="Aves S.J."/>
            <person name="Beiko R.G."/>
            <person name="Coutinho P."/>
            <person name="Dacks J.B."/>
            <person name="Durnford D.G."/>
            <person name="Fast N.M."/>
            <person name="Green B.R."/>
            <person name="Grisdale C.J."/>
            <person name="Hempel F."/>
            <person name="Henrissat B."/>
            <person name="Hoppner M.P."/>
            <person name="Ishida K."/>
            <person name="Kim E."/>
            <person name="Koreny L."/>
            <person name="Kroth P.G."/>
            <person name="Liu Y."/>
            <person name="Malik S.B."/>
            <person name="Maier U.G."/>
            <person name="McRose D."/>
            <person name="Mock T."/>
            <person name="Neilson J.A."/>
            <person name="Onodera N.T."/>
            <person name="Poole A.M."/>
            <person name="Pritham E.J."/>
            <person name="Richards T.A."/>
            <person name="Rocap G."/>
            <person name="Roy S.W."/>
            <person name="Sarai C."/>
            <person name="Schaack S."/>
            <person name="Shirato S."/>
            <person name="Slamovits C.H."/>
            <person name="Spencer D.F."/>
            <person name="Suzuki S."/>
            <person name="Worden A.Z."/>
            <person name="Zauner S."/>
            <person name="Barry K."/>
            <person name="Bell C."/>
            <person name="Bharti A.K."/>
            <person name="Crow J.A."/>
            <person name="Grimwood J."/>
            <person name="Kramer R."/>
            <person name="Lindquist E."/>
            <person name="Lucas S."/>
            <person name="Salamov A."/>
            <person name="McFadden G.I."/>
            <person name="Lane C.E."/>
            <person name="Keeling P.J."/>
            <person name="Gray M.W."/>
            <person name="Grigoriev I.V."/>
            <person name="Archibald J.M."/>
        </authorList>
    </citation>
    <scope>NUCLEOTIDE SEQUENCE</scope>
    <source>
        <strain evidence="4 6">CCMP2712</strain>
    </source>
</reference>
<dbReference type="GO" id="GO:0005509">
    <property type="term" value="F:calcium ion binding"/>
    <property type="evidence" value="ECO:0007669"/>
    <property type="project" value="InterPro"/>
</dbReference>
<evidence type="ECO:0000313" key="6">
    <source>
        <dbReference type="Proteomes" id="UP000011087"/>
    </source>
</evidence>
<accession>L1JD88</accession>
<dbReference type="Gene3D" id="1.10.238.10">
    <property type="entry name" value="EF-hand"/>
    <property type="match status" value="1"/>
</dbReference>
<organism evidence="4">
    <name type="scientific">Guillardia theta (strain CCMP2712)</name>
    <name type="common">Cryptophyte</name>
    <dbReference type="NCBI Taxonomy" id="905079"/>
    <lineage>
        <taxon>Eukaryota</taxon>
        <taxon>Cryptophyceae</taxon>
        <taxon>Pyrenomonadales</taxon>
        <taxon>Geminigeraceae</taxon>
        <taxon>Guillardia</taxon>
    </lineage>
</organism>
<dbReference type="SMART" id="SM00233">
    <property type="entry name" value="PH"/>
    <property type="match status" value="1"/>
</dbReference>
<dbReference type="InterPro" id="IPR001849">
    <property type="entry name" value="PH_domain"/>
</dbReference>
<feature type="compositionally biased region" description="Low complexity" evidence="1">
    <location>
        <begin position="560"/>
        <end position="573"/>
    </location>
</feature>
<dbReference type="HOGENOM" id="CLU_271214_0_0_1"/>
<feature type="region of interest" description="Disordered" evidence="1">
    <location>
        <begin position="494"/>
        <end position="515"/>
    </location>
</feature>
<feature type="compositionally biased region" description="Basic and acidic residues" evidence="1">
    <location>
        <begin position="263"/>
        <end position="272"/>
    </location>
</feature>
<name>L1JD88_GUITC</name>
<dbReference type="KEGG" id="gtt:GUITHDRAFT_138220"/>
<protein>
    <recommendedName>
        <fullName evidence="7">PH domain-containing protein</fullName>
    </recommendedName>
</protein>
<dbReference type="PROSITE" id="PS50003">
    <property type="entry name" value="PH_DOMAIN"/>
    <property type="match status" value="1"/>
</dbReference>
<evidence type="ECO:0008006" key="7">
    <source>
        <dbReference type="Google" id="ProtNLM"/>
    </source>
</evidence>
<dbReference type="Proteomes" id="UP000011087">
    <property type="component" value="Unassembled WGS sequence"/>
</dbReference>
<dbReference type="AlphaFoldDB" id="L1JD88"/>
<feature type="compositionally biased region" description="Basic and acidic residues" evidence="1">
    <location>
        <begin position="545"/>
        <end position="557"/>
    </location>
</feature>
<evidence type="ECO:0000256" key="1">
    <source>
        <dbReference type="SAM" id="MobiDB-lite"/>
    </source>
</evidence>
<evidence type="ECO:0000313" key="5">
    <source>
        <dbReference type="EnsemblProtists" id="EKX46476"/>
    </source>
</evidence>
<gene>
    <name evidence="4" type="ORF">GUITHDRAFT_138220</name>
</gene>
<dbReference type="InterPro" id="IPR002048">
    <property type="entry name" value="EF_hand_dom"/>
</dbReference>
<keyword evidence="6" id="KW-1185">Reference proteome</keyword>
<feature type="domain" description="EF-hand" evidence="3">
    <location>
        <begin position="776"/>
        <end position="811"/>
    </location>
</feature>
<feature type="domain" description="PH" evidence="2">
    <location>
        <begin position="905"/>
        <end position="1085"/>
    </location>
</feature>
<dbReference type="InterPro" id="IPR011992">
    <property type="entry name" value="EF-hand-dom_pair"/>
</dbReference>
<evidence type="ECO:0000259" key="3">
    <source>
        <dbReference type="PROSITE" id="PS50222"/>
    </source>
</evidence>
<dbReference type="GeneID" id="17303156"/>
<feature type="region of interest" description="Disordered" evidence="1">
    <location>
        <begin position="530"/>
        <end position="617"/>
    </location>
</feature>
<dbReference type="OrthoDB" id="10669721at2759"/>
<evidence type="ECO:0000313" key="4">
    <source>
        <dbReference type="EMBL" id="EKX46476.1"/>
    </source>
</evidence>
<evidence type="ECO:0000259" key="2">
    <source>
        <dbReference type="PROSITE" id="PS50003"/>
    </source>
</evidence>
<dbReference type="RefSeq" id="XP_005833456.1">
    <property type="nucleotide sequence ID" value="XM_005833399.1"/>
</dbReference>
<dbReference type="PaxDb" id="55529-EKX46476"/>
<feature type="region of interest" description="Disordered" evidence="1">
    <location>
        <begin position="26"/>
        <end position="58"/>
    </location>
</feature>
<dbReference type="EMBL" id="JH992994">
    <property type="protein sequence ID" value="EKX46476.1"/>
    <property type="molecule type" value="Genomic_DNA"/>
</dbReference>
<dbReference type="EnsemblProtists" id="EKX46476">
    <property type="protein sequence ID" value="EKX46476"/>
    <property type="gene ID" value="GUITHDRAFT_138220"/>
</dbReference>